<evidence type="ECO:0000259" key="8">
    <source>
        <dbReference type="PROSITE" id="PS50011"/>
    </source>
</evidence>
<dbReference type="Pfam" id="PF13360">
    <property type="entry name" value="PQQ_2"/>
    <property type="match status" value="1"/>
</dbReference>
<dbReference type="InterPro" id="IPR002372">
    <property type="entry name" value="PQQ_rpt_dom"/>
</dbReference>
<keyword evidence="1" id="KW-0808">Transferase</keyword>
<feature type="binding site" evidence="5">
    <location>
        <position position="50"/>
    </location>
    <ligand>
        <name>ATP</name>
        <dbReference type="ChEBI" id="CHEBI:30616"/>
    </ligand>
</feature>
<protein>
    <submittedName>
        <fullName evidence="9">Serine/threonine protein kinase</fullName>
    </submittedName>
</protein>
<evidence type="ECO:0000256" key="5">
    <source>
        <dbReference type="PROSITE-ProRule" id="PRU10141"/>
    </source>
</evidence>
<evidence type="ECO:0000256" key="1">
    <source>
        <dbReference type="ARBA" id="ARBA00022679"/>
    </source>
</evidence>
<feature type="domain" description="Protein kinase" evidence="8">
    <location>
        <begin position="16"/>
        <end position="274"/>
    </location>
</feature>
<dbReference type="Gene3D" id="3.30.200.20">
    <property type="entry name" value="Phosphorylase Kinase, domain 1"/>
    <property type="match status" value="1"/>
</dbReference>
<feature type="compositionally biased region" description="Low complexity" evidence="6">
    <location>
        <begin position="333"/>
        <end position="348"/>
    </location>
</feature>
<evidence type="ECO:0000256" key="3">
    <source>
        <dbReference type="ARBA" id="ARBA00022777"/>
    </source>
</evidence>
<evidence type="ECO:0000256" key="6">
    <source>
        <dbReference type="SAM" id="MobiDB-lite"/>
    </source>
</evidence>
<dbReference type="Proteomes" id="UP000326553">
    <property type="component" value="Chromosome"/>
</dbReference>
<dbReference type="SUPFAM" id="SSF50998">
    <property type="entry name" value="Quinoprotein alcohol dehydrogenase-like"/>
    <property type="match status" value="1"/>
</dbReference>
<keyword evidence="7" id="KW-0812">Transmembrane</keyword>
<proteinExistence type="predicted"/>
<evidence type="ECO:0000256" key="2">
    <source>
        <dbReference type="ARBA" id="ARBA00022741"/>
    </source>
</evidence>
<dbReference type="GO" id="GO:0005524">
    <property type="term" value="F:ATP binding"/>
    <property type="evidence" value="ECO:0007669"/>
    <property type="project" value="UniProtKB-UniRule"/>
</dbReference>
<keyword evidence="7" id="KW-1133">Transmembrane helix</keyword>
<dbReference type="PROSITE" id="PS00107">
    <property type="entry name" value="PROTEIN_KINASE_ATP"/>
    <property type="match status" value="1"/>
</dbReference>
<keyword evidence="10" id="KW-1185">Reference proteome</keyword>
<dbReference type="KEGG" id="salw:CP975_00635"/>
<dbReference type="InterPro" id="IPR017441">
    <property type="entry name" value="Protein_kinase_ATP_BS"/>
</dbReference>
<evidence type="ECO:0000256" key="4">
    <source>
        <dbReference type="ARBA" id="ARBA00022840"/>
    </source>
</evidence>
<sequence>MIGQLRDTSPRRLGPYVTLARLGAGGMGEVFLARPGDNDAFGPGDLVAVKAIRNELATDDVFRRRFRREAEVAACVDSPFVARLVASEAEGEVPWLATEYVAGPTLSEAVRRHGPLPMGAVAALGAGVAQALTVVHEAGALHRDLKPGNVLLGQDGPKLIDFGVARVQDATTMTQSGLLVGTPGFMSPEHVAGGRHVVAASDVFCLASVLTYAVTGRDPFGDGPMAAVLYRVSRAEADLASVPGELRDILAACLARDPAGRPGATEVAERLVRLRDAATNAEWPDAVRATVDEARRDVEQLCASGRALLPVPRWPEPEAGQRPATAQGGPATVPGHPVTAPGHPAGAPGLPVGVGLHQLPTMSGSPPPATARPRHRTPRVLLATIAVAVVAGALGGALAVWGPWSEKSGGESPEAARPGGSAVPGKVDPGPTDPAAVEKLIARAGVDAEGTADRSGVVDQVAAQRPKGWKAWRGALSHSPMSCAADTRAIVCLLTNGTYEALSAVDGKRLWKSGKVDPEGGVDEAYIGPSGAYFRPGDVLEPQVRGGRAVIAHEGVLQVRDSTTGDVIWDAPAPEGAGAFTLRPLMDDDTLLVTAEDSYVNEGAIASLHAYDLDGGRPLWDEEIGTPLTAKADINRYQMRALRDGVVYADEKDSLAAYDARTGEELGRSENGCGAVLVGEDVLCTTSADDASESDAPSPRVKLLQLKARTFKQAGEPLFYPAPEGYGPAAGPTAVSRALVVSVDPGKNSVQVNDRGNGRVLRSAKLPKGNVPASSPLMLGDRAVYADSGALYTLPLGAGTGKVTRHPVPGAPGDRPEPPPNVNGTVISEMLRAPTVLALGGVAHIVYDEGRISSVELP</sequence>
<dbReference type="InterPro" id="IPR015943">
    <property type="entry name" value="WD40/YVTN_repeat-like_dom_sf"/>
</dbReference>
<organism evidence="9 10">
    <name type="scientific">Streptomyces alboniger</name>
    <dbReference type="NCBI Taxonomy" id="132473"/>
    <lineage>
        <taxon>Bacteria</taxon>
        <taxon>Bacillati</taxon>
        <taxon>Actinomycetota</taxon>
        <taxon>Actinomycetes</taxon>
        <taxon>Kitasatosporales</taxon>
        <taxon>Streptomycetaceae</taxon>
        <taxon>Streptomyces</taxon>
        <taxon>Streptomyces aurantiacus group</taxon>
    </lineage>
</organism>
<dbReference type="SUPFAM" id="SSF56112">
    <property type="entry name" value="Protein kinase-like (PK-like)"/>
    <property type="match status" value="1"/>
</dbReference>
<reference evidence="9 10" key="1">
    <citation type="submission" date="2017-09" db="EMBL/GenBank/DDBJ databases">
        <authorList>
            <person name="Lee N."/>
            <person name="Cho B.-K."/>
        </authorList>
    </citation>
    <scope>NUCLEOTIDE SEQUENCE [LARGE SCALE GENOMIC DNA]</scope>
    <source>
        <strain evidence="9 10">ATCC 12461</strain>
    </source>
</reference>
<keyword evidence="7" id="KW-0472">Membrane</keyword>
<dbReference type="InterPro" id="IPR011047">
    <property type="entry name" value="Quinoprotein_ADH-like_sf"/>
</dbReference>
<keyword evidence="4 5" id="KW-0067">ATP-binding</keyword>
<feature type="region of interest" description="Disordered" evidence="6">
    <location>
        <begin position="312"/>
        <end position="348"/>
    </location>
</feature>
<dbReference type="InterPro" id="IPR000719">
    <property type="entry name" value="Prot_kinase_dom"/>
</dbReference>
<dbReference type="EMBL" id="CP023695">
    <property type="protein sequence ID" value="QEV16210.1"/>
    <property type="molecule type" value="Genomic_DNA"/>
</dbReference>
<dbReference type="CDD" id="cd14014">
    <property type="entry name" value="STKc_PknB_like"/>
    <property type="match status" value="1"/>
</dbReference>
<dbReference type="Gene3D" id="2.130.10.10">
    <property type="entry name" value="YVTN repeat-like/Quinoprotein amine dehydrogenase"/>
    <property type="match status" value="1"/>
</dbReference>
<dbReference type="PANTHER" id="PTHR43289">
    <property type="entry name" value="MITOGEN-ACTIVATED PROTEIN KINASE KINASE KINASE 20-RELATED"/>
    <property type="match status" value="1"/>
</dbReference>
<keyword evidence="9" id="KW-0723">Serine/threonine-protein kinase</keyword>
<dbReference type="PANTHER" id="PTHR43289:SF34">
    <property type="entry name" value="SERINE_THREONINE-PROTEIN KINASE YBDM-RELATED"/>
    <property type="match status" value="1"/>
</dbReference>
<evidence type="ECO:0000313" key="10">
    <source>
        <dbReference type="Proteomes" id="UP000326553"/>
    </source>
</evidence>
<dbReference type="GO" id="GO:0004674">
    <property type="term" value="F:protein serine/threonine kinase activity"/>
    <property type="evidence" value="ECO:0007669"/>
    <property type="project" value="UniProtKB-KW"/>
</dbReference>
<dbReference type="PROSITE" id="PS50011">
    <property type="entry name" value="PROTEIN_KINASE_DOM"/>
    <property type="match status" value="1"/>
</dbReference>
<evidence type="ECO:0000313" key="9">
    <source>
        <dbReference type="EMBL" id="QEV16210.1"/>
    </source>
</evidence>
<keyword evidence="3 9" id="KW-0418">Kinase</keyword>
<dbReference type="Gene3D" id="1.10.510.10">
    <property type="entry name" value="Transferase(Phosphotransferase) domain 1"/>
    <property type="match status" value="1"/>
</dbReference>
<keyword evidence="2 5" id="KW-0547">Nucleotide-binding</keyword>
<name>A0A5J6HCB6_STRAD</name>
<feature type="region of interest" description="Disordered" evidence="6">
    <location>
        <begin position="405"/>
        <end position="433"/>
    </location>
</feature>
<evidence type="ECO:0000256" key="7">
    <source>
        <dbReference type="SAM" id="Phobius"/>
    </source>
</evidence>
<dbReference type="SMART" id="SM00220">
    <property type="entry name" value="S_TKc"/>
    <property type="match status" value="1"/>
</dbReference>
<dbReference type="Pfam" id="PF00069">
    <property type="entry name" value="Pkinase"/>
    <property type="match status" value="1"/>
</dbReference>
<dbReference type="InterPro" id="IPR011009">
    <property type="entry name" value="Kinase-like_dom_sf"/>
</dbReference>
<feature type="transmembrane region" description="Helical" evidence="7">
    <location>
        <begin position="380"/>
        <end position="404"/>
    </location>
</feature>
<dbReference type="AlphaFoldDB" id="A0A5J6HCB6"/>
<accession>A0A5J6HCB6</accession>
<gene>
    <name evidence="9" type="ORF">CP975_00635</name>
</gene>